<sequence length="972" mass="108255">MEDRTTNFRNRGGGRGRRGRDGGRGRGWQQQGGSRSYAPEVQPPPTVVQSAGGGSGSGGGGGAWTTVVARGGRSGSASVGDGSGRGSAWTSDAIEKRIEAVSISEHRIQPSSSSLSSSDDKLVPMKRPDKGSRVGKPISLLVNHFRVKFNPNFTIMHYHMDVIQVASSNKPVKRSIPKSDLLSLREKLSLDHPGRFPLDKTAYDGEKSVFSTVELGTGETEVQLLDGDRVVPRTYRITIKLVNKLKLSKLKDYLSGSLSDIPRDILQGMDLAMKDNPSRTRISSGRHFYSKEYRHGDDFHNGVAAYRGFQQGLKPTGQGLVLCLDYCVMPFHKPMPVLEFLMEHVRGFKGPNDVLDLKEYVGISLQGLKVLVTHRRTKQKYTIMGLSEEKTRDITFELEDLDGNNPSRMVFLVDYFREKYGYEIKHQQIPSLDIGKGKRRNYVPMELCEVAVGQRYPKEFLKGDRARLLKTISLPPPMERKKAIIEIVRGQDGPTGVVTENFEIGVAKDMTSVMGRVLVAPQLKLGSQDGRPRRVSVDVAKAHWNLTDKSVSQGKSLDRWALIDFGGRLNTGGFVQKLKNRCDRLGMRVSDPIVSCSANMRALSSVNLLKEFLKGVVKDAGRPSNTKLQMIVCAMAEKHNGYKYLKFLETEIGVVTQCCLSDLANKSNDQYLANLALKINAKLGGSNVELDEGVPCFRKDDHVMFIGADVNHPAARNETCPSIAAVVGTINWPVANQYSARICSQTHRKETILTFGSMCLELVNAYEQCNGVKPLKIVLFRDGVSEGQFDMVLNEELLDMKKTFEEKNYYPMITVVVAQKRHQTRLFLDGDDRGRPLGNVPPGTVVDSTIVHPFEFDFYCCSHYGGLGTSKPTHYYVLWDENQFTSEGLQKLIYNLCFTFARCTKPVSLVPPVYYADLVAYRGRLYQEVVMESQSRTRSSSSVATSSSSLDGSFDSRFYDQHPDLKNIMFFV</sequence>
<feature type="compositionally biased region" description="Basic and acidic residues" evidence="7">
    <location>
        <begin position="93"/>
        <end position="108"/>
    </location>
</feature>
<comment type="caution">
    <text evidence="10">The sequence shown here is derived from an EMBL/GenBank/DDBJ whole genome shotgun (WGS) entry which is preliminary data.</text>
</comment>
<dbReference type="InterPro" id="IPR014811">
    <property type="entry name" value="ArgoL1"/>
</dbReference>
<keyword evidence="4" id="KW-0694">RNA-binding</keyword>
<dbReference type="SMART" id="SM01163">
    <property type="entry name" value="DUF1785"/>
    <property type="match status" value="1"/>
</dbReference>
<dbReference type="Proteomes" id="UP001454036">
    <property type="component" value="Unassembled WGS sequence"/>
</dbReference>
<dbReference type="SMART" id="SM00950">
    <property type="entry name" value="Piwi"/>
    <property type="match status" value="1"/>
</dbReference>
<evidence type="ECO:0000256" key="5">
    <source>
        <dbReference type="ARBA" id="ARBA00023158"/>
    </source>
</evidence>
<dbReference type="GO" id="GO:0003743">
    <property type="term" value="F:translation initiation factor activity"/>
    <property type="evidence" value="ECO:0007669"/>
    <property type="project" value="UniProtKB-KW"/>
</dbReference>
<dbReference type="PANTHER" id="PTHR22891">
    <property type="entry name" value="EUKARYOTIC TRANSLATION INITIATION FACTOR 2C"/>
    <property type="match status" value="1"/>
</dbReference>
<organism evidence="10 11">
    <name type="scientific">Lithospermum erythrorhizon</name>
    <name type="common">Purple gromwell</name>
    <name type="synonym">Lithospermum officinale var. erythrorhizon</name>
    <dbReference type="NCBI Taxonomy" id="34254"/>
    <lineage>
        <taxon>Eukaryota</taxon>
        <taxon>Viridiplantae</taxon>
        <taxon>Streptophyta</taxon>
        <taxon>Embryophyta</taxon>
        <taxon>Tracheophyta</taxon>
        <taxon>Spermatophyta</taxon>
        <taxon>Magnoliopsida</taxon>
        <taxon>eudicotyledons</taxon>
        <taxon>Gunneridae</taxon>
        <taxon>Pentapetalae</taxon>
        <taxon>asterids</taxon>
        <taxon>lamiids</taxon>
        <taxon>Boraginales</taxon>
        <taxon>Boraginaceae</taxon>
        <taxon>Boraginoideae</taxon>
        <taxon>Lithospermeae</taxon>
        <taxon>Lithospermum</taxon>
    </lineage>
</organism>
<dbReference type="Pfam" id="PF02171">
    <property type="entry name" value="Piwi"/>
    <property type="match status" value="1"/>
</dbReference>
<dbReference type="Gene3D" id="2.170.260.10">
    <property type="entry name" value="paz domain"/>
    <property type="match status" value="1"/>
</dbReference>
<dbReference type="InterPro" id="IPR032474">
    <property type="entry name" value="Argonaute_N"/>
</dbReference>
<dbReference type="CDD" id="cd04657">
    <property type="entry name" value="Piwi_ago-like"/>
    <property type="match status" value="1"/>
</dbReference>
<dbReference type="AlphaFoldDB" id="A0AAV3QK71"/>
<dbReference type="InterPro" id="IPR036085">
    <property type="entry name" value="PAZ_dom_sf"/>
</dbReference>
<dbReference type="Gene3D" id="3.30.420.10">
    <property type="entry name" value="Ribonuclease H-like superfamily/Ribonuclease H"/>
    <property type="match status" value="1"/>
</dbReference>
<evidence type="ECO:0000256" key="6">
    <source>
        <dbReference type="ARBA" id="ARBA00023274"/>
    </source>
</evidence>
<name>A0AAV3QK71_LITER</name>
<evidence type="ECO:0000256" key="3">
    <source>
        <dbReference type="ARBA" id="ARBA00022845"/>
    </source>
</evidence>
<dbReference type="Pfam" id="PF02170">
    <property type="entry name" value="PAZ"/>
    <property type="match status" value="1"/>
</dbReference>
<keyword evidence="10" id="KW-0648">Protein biosynthesis</keyword>
<reference evidence="10 11" key="1">
    <citation type="submission" date="2024-01" db="EMBL/GenBank/DDBJ databases">
        <title>The complete chloroplast genome sequence of Lithospermum erythrorhizon: insights into the phylogenetic relationship among Boraginaceae species and the maternal lineages of purple gromwells.</title>
        <authorList>
            <person name="Okada T."/>
            <person name="Watanabe K."/>
        </authorList>
    </citation>
    <scope>NUCLEOTIDE SEQUENCE [LARGE SCALE GENOMIC DNA]</scope>
</reference>
<protein>
    <submittedName>
        <fullName evidence="10">Translation initiation factor</fullName>
    </submittedName>
</protein>
<evidence type="ECO:0000256" key="7">
    <source>
        <dbReference type="SAM" id="MobiDB-lite"/>
    </source>
</evidence>
<feature type="compositionally biased region" description="Gly residues" evidence="7">
    <location>
        <begin position="51"/>
        <end position="63"/>
    </location>
</feature>
<dbReference type="PROSITE" id="PS50822">
    <property type="entry name" value="PIWI"/>
    <property type="match status" value="1"/>
</dbReference>
<dbReference type="Pfam" id="PF16486">
    <property type="entry name" value="ArgoN"/>
    <property type="match status" value="1"/>
</dbReference>
<evidence type="ECO:0000259" key="8">
    <source>
        <dbReference type="PROSITE" id="PS50821"/>
    </source>
</evidence>
<dbReference type="GO" id="GO:0031047">
    <property type="term" value="P:regulatory ncRNA-mediated gene silencing"/>
    <property type="evidence" value="ECO:0007669"/>
    <property type="project" value="UniProtKB-KW"/>
</dbReference>
<dbReference type="SMART" id="SM00949">
    <property type="entry name" value="PAZ"/>
    <property type="match status" value="1"/>
</dbReference>
<gene>
    <name evidence="10" type="ORF">LIER_20061</name>
</gene>
<dbReference type="SUPFAM" id="SSF101690">
    <property type="entry name" value="PAZ domain"/>
    <property type="match status" value="1"/>
</dbReference>
<dbReference type="InterPro" id="IPR045246">
    <property type="entry name" value="Piwi_ago-like"/>
</dbReference>
<dbReference type="GO" id="GO:0006417">
    <property type="term" value="P:regulation of translation"/>
    <property type="evidence" value="ECO:0007669"/>
    <property type="project" value="UniProtKB-KW"/>
</dbReference>
<dbReference type="InterPro" id="IPR003100">
    <property type="entry name" value="PAZ_dom"/>
</dbReference>
<keyword evidence="6" id="KW-0687">Ribonucleoprotein</keyword>
<feature type="compositionally biased region" description="Basic and acidic residues" evidence="7">
    <location>
        <begin position="118"/>
        <end position="131"/>
    </location>
</feature>
<evidence type="ECO:0000256" key="1">
    <source>
        <dbReference type="ARBA" id="ARBA00008201"/>
    </source>
</evidence>
<dbReference type="GO" id="GO:0051607">
    <property type="term" value="P:defense response to virus"/>
    <property type="evidence" value="ECO:0007669"/>
    <property type="project" value="UniProtKB-ARBA"/>
</dbReference>
<keyword evidence="3" id="KW-0810">Translation regulation</keyword>
<keyword evidence="2" id="KW-0678">Repressor</keyword>
<accession>A0AAV3QK71</accession>
<comment type="similarity">
    <text evidence="1">Belongs to the argonaute family. Ago subfamily.</text>
</comment>
<dbReference type="EMBL" id="BAABME010005036">
    <property type="protein sequence ID" value="GAA0164414.1"/>
    <property type="molecule type" value="Genomic_DNA"/>
</dbReference>
<dbReference type="Pfam" id="PF08699">
    <property type="entry name" value="ArgoL1"/>
    <property type="match status" value="1"/>
</dbReference>
<dbReference type="SUPFAM" id="SSF53098">
    <property type="entry name" value="Ribonuclease H-like"/>
    <property type="match status" value="1"/>
</dbReference>
<dbReference type="InterPro" id="IPR003165">
    <property type="entry name" value="Piwi"/>
</dbReference>
<feature type="domain" description="Piwi" evidence="9">
    <location>
        <begin position="630"/>
        <end position="928"/>
    </location>
</feature>
<keyword evidence="5" id="KW-0943">RNA-mediated gene silencing</keyword>
<feature type="domain" description="PAZ" evidence="8">
    <location>
        <begin position="352"/>
        <end position="452"/>
    </location>
</feature>
<dbReference type="GO" id="GO:1990904">
    <property type="term" value="C:ribonucleoprotein complex"/>
    <property type="evidence" value="ECO:0007669"/>
    <property type="project" value="UniProtKB-KW"/>
</dbReference>
<feature type="region of interest" description="Disordered" evidence="7">
    <location>
        <begin position="1"/>
        <end position="131"/>
    </location>
</feature>
<evidence type="ECO:0000256" key="4">
    <source>
        <dbReference type="ARBA" id="ARBA00022884"/>
    </source>
</evidence>
<evidence type="ECO:0000313" key="10">
    <source>
        <dbReference type="EMBL" id="GAA0164414.1"/>
    </source>
</evidence>
<dbReference type="PROSITE" id="PS50821">
    <property type="entry name" value="PAZ"/>
    <property type="match status" value="1"/>
</dbReference>
<evidence type="ECO:0000259" key="9">
    <source>
        <dbReference type="PROSITE" id="PS50822"/>
    </source>
</evidence>
<dbReference type="GO" id="GO:0003723">
    <property type="term" value="F:RNA binding"/>
    <property type="evidence" value="ECO:0007669"/>
    <property type="project" value="UniProtKB-KW"/>
</dbReference>
<evidence type="ECO:0000313" key="11">
    <source>
        <dbReference type="Proteomes" id="UP001454036"/>
    </source>
</evidence>
<dbReference type="InterPro" id="IPR036397">
    <property type="entry name" value="RNaseH_sf"/>
</dbReference>
<keyword evidence="10" id="KW-0396">Initiation factor</keyword>
<evidence type="ECO:0000256" key="2">
    <source>
        <dbReference type="ARBA" id="ARBA00022491"/>
    </source>
</evidence>
<dbReference type="CDD" id="cd02846">
    <property type="entry name" value="PAZ_argonaute_like"/>
    <property type="match status" value="1"/>
</dbReference>
<keyword evidence="11" id="KW-1185">Reference proteome</keyword>
<dbReference type="FunFam" id="2.170.260.10:FF:000008">
    <property type="entry name" value="Protein argonaute 7"/>
    <property type="match status" value="1"/>
</dbReference>
<proteinExistence type="inferred from homology"/>
<feature type="compositionally biased region" description="Low complexity" evidence="7">
    <location>
        <begin position="64"/>
        <end position="80"/>
    </location>
</feature>
<dbReference type="Gene3D" id="3.40.50.2300">
    <property type="match status" value="1"/>
</dbReference>
<dbReference type="InterPro" id="IPR012337">
    <property type="entry name" value="RNaseH-like_sf"/>
</dbReference>